<dbReference type="RefSeq" id="WP_094253860.1">
    <property type="nucleotide sequence ID" value="NZ_JBHLXL010000005.1"/>
</dbReference>
<evidence type="ECO:0000313" key="4">
    <source>
        <dbReference type="EMBL" id="OYD56378.1"/>
    </source>
</evidence>
<feature type="region of interest" description="Disordered" evidence="1">
    <location>
        <begin position="38"/>
        <end position="61"/>
    </location>
</feature>
<comment type="caution">
    <text evidence="4">The sequence shown here is derived from an EMBL/GenBank/DDBJ whole genome shotgun (WGS) entry which is preliminary data.</text>
</comment>
<keyword evidence="2" id="KW-0472">Membrane</keyword>
<evidence type="ECO:0000259" key="3">
    <source>
        <dbReference type="Pfam" id="PF14285"/>
    </source>
</evidence>
<feature type="compositionally biased region" description="Low complexity" evidence="1">
    <location>
        <begin position="38"/>
        <end position="49"/>
    </location>
</feature>
<keyword evidence="2" id="KW-0812">Transmembrane</keyword>
<keyword evidence="2" id="KW-1133">Transmembrane helix</keyword>
<evidence type="ECO:0000313" key="5">
    <source>
        <dbReference type="Proteomes" id="UP000215059"/>
    </source>
</evidence>
<dbReference type="Pfam" id="PF14285">
    <property type="entry name" value="DUF4367"/>
    <property type="match status" value="1"/>
</dbReference>
<evidence type="ECO:0000256" key="2">
    <source>
        <dbReference type="SAM" id="Phobius"/>
    </source>
</evidence>
<reference evidence="4 5" key="1">
    <citation type="submission" date="2017-07" db="EMBL/GenBank/DDBJ databases">
        <title>Fictibacillus sp. nov. GDSW-R2A3 Genome sequencing and assembly.</title>
        <authorList>
            <person name="Mayilraj S."/>
        </authorList>
    </citation>
    <scope>NUCLEOTIDE SEQUENCE [LARGE SCALE GENOMIC DNA]</scope>
    <source>
        <strain evidence="4 5">GDSW-R2A3</strain>
    </source>
</reference>
<proteinExistence type="predicted"/>
<dbReference type="InterPro" id="IPR025377">
    <property type="entry name" value="DUF4367"/>
</dbReference>
<feature type="transmembrane region" description="Helical" evidence="2">
    <location>
        <begin position="6"/>
        <end position="24"/>
    </location>
</feature>
<organism evidence="4 5">
    <name type="scientific">Fictibacillus aquaticus</name>
    <dbReference type="NCBI Taxonomy" id="2021314"/>
    <lineage>
        <taxon>Bacteria</taxon>
        <taxon>Bacillati</taxon>
        <taxon>Bacillota</taxon>
        <taxon>Bacilli</taxon>
        <taxon>Bacillales</taxon>
        <taxon>Fictibacillaceae</taxon>
        <taxon>Fictibacillus</taxon>
    </lineage>
</organism>
<keyword evidence="5" id="KW-1185">Reference proteome</keyword>
<dbReference type="AlphaFoldDB" id="A0A235F579"/>
<gene>
    <name evidence="4" type="ORF">CGZ90_17645</name>
</gene>
<sequence>MNRMSIIIIVFLFIIGAAGIYMISSVEMITDGPKPVDTTTVNKTTPNPVEASTPPAKPKYPAGQIEDNMIEKVIPFPIVKPSYLPSGFAYKEREAFVHYYGDQASYKMTMYYESSDKFIYIEMTNEAPMDKGKQEEVDVNGIPGAFIKLGAPADTNNVVSFSFKEAYYEVHGTNVTKEELVKIARSLPVNAND</sequence>
<evidence type="ECO:0000256" key="1">
    <source>
        <dbReference type="SAM" id="MobiDB-lite"/>
    </source>
</evidence>
<feature type="domain" description="DUF4367" evidence="3">
    <location>
        <begin position="79"/>
        <end position="187"/>
    </location>
</feature>
<dbReference type="Proteomes" id="UP000215059">
    <property type="component" value="Unassembled WGS sequence"/>
</dbReference>
<dbReference type="EMBL" id="NOII01000013">
    <property type="protein sequence ID" value="OYD56378.1"/>
    <property type="molecule type" value="Genomic_DNA"/>
</dbReference>
<name>A0A235F579_9BACL</name>
<accession>A0A235F579</accession>
<protein>
    <recommendedName>
        <fullName evidence="3">DUF4367 domain-containing protein</fullName>
    </recommendedName>
</protein>